<name>A0ABN1GI07_9CAUL</name>
<dbReference type="InterPro" id="IPR032675">
    <property type="entry name" value="LRR_dom_sf"/>
</dbReference>
<keyword evidence="2" id="KW-1185">Reference proteome</keyword>
<evidence type="ECO:0000313" key="1">
    <source>
        <dbReference type="EMBL" id="GAA0611936.1"/>
    </source>
</evidence>
<organism evidence="1 2">
    <name type="scientific">Brevundimonas kwangchunensis</name>
    <dbReference type="NCBI Taxonomy" id="322163"/>
    <lineage>
        <taxon>Bacteria</taxon>
        <taxon>Pseudomonadati</taxon>
        <taxon>Pseudomonadota</taxon>
        <taxon>Alphaproteobacteria</taxon>
        <taxon>Caulobacterales</taxon>
        <taxon>Caulobacteraceae</taxon>
        <taxon>Brevundimonas</taxon>
    </lineage>
</organism>
<gene>
    <name evidence="1" type="ORF">GCM10009422_03570</name>
</gene>
<accession>A0ABN1GI07</accession>
<sequence length="424" mass="45811">MTQAIEDAACLSALTGALGHGPPFSDAELGGLRTLTVTGARSLEGLQACSGLTHLRIIGSEIDGLAVCRAMLALAHLEVIATRIGSLAGIVSCAGLERVDLLYTSLTSAADLLGLENLRRGALFGNPWDDQSWEALQAVAASGLLIDLPAGFDWSATRELWEGHGLCCGPVAGGMSMVVRPGLPMLTANAYDATAISFVRHDLTKPDFSAAKLFEDYAHRIGCPDLSEHANGRILGRGDVMLSWIDGSPLPAGDKAMLARFVQRFPSITFYALSQTRIDWEAAHDAYTLPQWFVDLRRTLESWLPRPPFIPVRFADGGHFSVAGRSFYLAQYGHGADEDEALTAAGFINIGLAVDDSRIFLAMQLNGGDRQIYTYDVLDAGRAIYEKRDPVPYFTPVADSYFELLDRVVALLPQDKDPILAVEL</sequence>
<dbReference type="Proteomes" id="UP001501352">
    <property type="component" value="Unassembled WGS sequence"/>
</dbReference>
<protein>
    <submittedName>
        <fullName evidence="1">Uncharacterized protein</fullName>
    </submittedName>
</protein>
<proteinExistence type="predicted"/>
<comment type="caution">
    <text evidence="1">The sequence shown here is derived from an EMBL/GenBank/DDBJ whole genome shotgun (WGS) entry which is preliminary data.</text>
</comment>
<reference evidence="1 2" key="1">
    <citation type="journal article" date="2019" name="Int. J. Syst. Evol. Microbiol.">
        <title>The Global Catalogue of Microorganisms (GCM) 10K type strain sequencing project: providing services to taxonomists for standard genome sequencing and annotation.</title>
        <authorList>
            <consortium name="The Broad Institute Genomics Platform"/>
            <consortium name="The Broad Institute Genome Sequencing Center for Infectious Disease"/>
            <person name="Wu L."/>
            <person name="Ma J."/>
        </authorList>
    </citation>
    <scope>NUCLEOTIDE SEQUENCE [LARGE SCALE GENOMIC DNA]</scope>
    <source>
        <strain evidence="1 2">JCM 12928</strain>
    </source>
</reference>
<dbReference type="Gene3D" id="3.80.10.10">
    <property type="entry name" value="Ribonuclease Inhibitor"/>
    <property type="match status" value="1"/>
</dbReference>
<dbReference type="EMBL" id="BAAAGA010000001">
    <property type="protein sequence ID" value="GAA0611936.1"/>
    <property type="molecule type" value="Genomic_DNA"/>
</dbReference>
<evidence type="ECO:0000313" key="2">
    <source>
        <dbReference type="Proteomes" id="UP001501352"/>
    </source>
</evidence>
<dbReference type="SUPFAM" id="SSF52058">
    <property type="entry name" value="L domain-like"/>
    <property type="match status" value="1"/>
</dbReference>
<dbReference type="RefSeq" id="WP_343789451.1">
    <property type="nucleotide sequence ID" value="NZ_BAAAGA010000001.1"/>
</dbReference>